<protein>
    <submittedName>
        <fullName evidence="5">Transketolase</fullName>
        <ecNumber evidence="5">2.2.1.1</ecNumber>
    </submittedName>
</protein>
<comment type="cofactor">
    <cofactor evidence="1">
        <name>thiamine diphosphate</name>
        <dbReference type="ChEBI" id="CHEBI:58937"/>
    </cofactor>
</comment>
<dbReference type="InterPro" id="IPR029061">
    <property type="entry name" value="THDP-binding"/>
</dbReference>
<comment type="similarity">
    <text evidence="2">Belongs to the transketolase family.</text>
</comment>
<dbReference type="GO" id="GO:0004802">
    <property type="term" value="F:transketolase activity"/>
    <property type="evidence" value="ECO:0007669"/>
    <property type="project" value="UniProtKB-EC"/>
</dbReference>
<proteinExistence type="inferred from homology"/>
<dbReference type="AlphaFoldDB" id="A0A1Y5T903"/>
<evidence type="ECO:0000256" key="1">
    <source>
        <dbReference type="ARBA" id="ARBA00001964"/>
    </source>
</evidence>
<feature type="domain" description="Transketolase N-terminal" evidence="4">
    <location>
        <begin position="1"/>
        <end position="173"/>
    </location>
</feature>
<keyword evidence="3" id="KW-0786">Thiamine pyrophosphate</keyword>
<organism evidence="5 6">
    <name type="scientific">Falsiruegeria litorea R37</name>
    <dbReference type="NCBI Taxonomy" id="1200284"/>
    <lineage>
        <taxon>Bacteria</taxon>
        <taxon>Pseudomonadati</taxon>
        <taxon>Pseudomonadota</taxon>
        <taxon>Alphaproteobacteria</taxon>
        <taxon>Rhodobacterales</taxon>
        <taxon>Roseobacteraceae</taxon>
        <taxon>Falsiruegeria</taxon>
    </lineage>
</organism>
<evidence type="ECO:0000259" key="4">
    <source>
        <dbReference type="Pfam" id="PF00456"/>
    </source>
</evidence>
<dbReference type="EC" id="2.2.1.1" evidence="5"/>
<dbReference type="PANTHER" id="PTHR47514:SF1">
    <property type="entry name" value="TRANSKETOLASE N-TERMINAL SECTION-RELATED"/>
    <property type="match status" value="1"/>
</dbReference>
<evidence type="ECO:0000313" key="5">
    <source>
        <dbReference type="EMBL" id="SLN58352.1"/>
    </source>
</evidence>
<evidence type="ECO:0000256" key="3">
    <source>
        <dbReference type="ARBA" id="ARBA00023052"/>
    </source>
</evidence>
<accession>A0A1Y5T903</accession>
<keyword evidence="5" id="KW-0808">Transferase</keyword>
<dbReference type="SUPFAM" id="SSF52518">
    <property type="entry name" value="Thiamin diphosphate-binding fold (THDP-binding)"/>
    <property type="match status" value="1"/>
</dbReference>
<dbReference type="RefSeq" id="WP_085796831.1">
    <property type="nucleotide sequence ID" value="NZ_FWFO01000002.1"/>
</dbReference>
<dbReference type="InterPro" id="IPR005474">
    <property type="entry name" value="Transketolase_N"/>
</dbReference>
<dbReference type="Pfam" id="PF00456">
    <property type="entry name" value="Transketolase_N"/>
    <property type="match status" value="1"/>
</dbReference>
<dbReference type="PANTHER" id="PTHR47514">
    <property type="entry name" value="TRANSKETOLASE N-TERMINAL SECTION-RELATED"/>
    <property type="match status" value="1"/>
</dbReference>
<reference evidence="5 6" key="1">
    <citation type="submission" date="2017-03" db="EMBL/GenBank/DDBJ databases">
        <authorList>
            <person name="Afonso C.L."/>
            <person name="Miller P.J."/>
            <person name="Scott M.A."/>
            <person name="Spackman E."/>
            <person name="Goraichik I."/>
            <person name="Dimitrov K.M."/>
            <person name="Suarez D.L."/>
            <person name="Swayne D.E."/>
        </authorList>
    </citation>
    <scope>NUCLEOTIDE SEQUENCE [LARGE SCALE GENOMIC DNA]</scope>
    <source>
        <strain evidence="5 6">CECT 7639</strain>
    </source>
</reference>
<keyword evidence="6" id="KW-1185">Reference proteome</keyword>
<evidence type="ECO:0000256" key="2">
    <source>
        <dbReference type="ARBA" id="ARBA00007131"/>
    </source>
</evidence>
<sequence>MSNGQDAIMTYGALAETGHYTMDDLRTFNADGGWVDQSPIEGQLGFEITAGSLRQGPSQSAGLAWALRQQGSHKRVYCLFSDGELQEGNVWEGAMFAGHQKQDNLCYIVDNNDMQASGHARDVMSVEPVPGRFEAFGFKTRRISGTGVQELLDTFEEARATVGAPFVMVCDTRLWDGINCLQKALPTRSGHFSRAL</sequence>
<name>A0A1Y5T903_9RHOB</name>
<evidence type="ECO:0000313" key="6">
    <source>
        <dbReference type="Proteomes" id="UP000193077"/>
    </source>
</evidence>
<gene>
    <name evidence="5" type="primary">tkt</name>
    <name evidence="5" type="ORF">TRL7639_03203</name>
</gene>
<dbReference type="EMBL" id="FWFO01000002">
    <property type="protein sequence ID" value="SLN58352.1"/>
    <property type="molecule type" value="Genomic_DNA"/>
</dbReference>
<dbReference type="Proteomes" id="UP000193077">
    <property type="component" value="Unassembled WGS sequence"/>
</dbReference>
<dbReference type="Gene3D" id="3.40.50.970">
    <property type="match status" value="1"/>
</dbReference>